<proteinExistence type="predicted"/>
<dbReference type="AlphaFoldDB" id="A0A6V8NZ92"/>
<feature type="compositionally biased region" description="Basic and acidic residues" evidence="1">
    <location>
        <begin position="7"/>
        <end position="24"/>
    </location>
</feature>
<feature type="region of interest" description="Disordered" evidence="1">
    <location>
        <begin position="1"/>
        <end position="24"/>
    </location>
</feature>
<evidence type="ECO:0000313" key="2">
    <source>
        <dbReference type="EMBL" id="GFP24551.1"/>
    </source>
</evidence>
<evidence type="ECO:0000256" key="1">
    <source>
        <dbReference type="SAM" id="MobiDB-lite"/>
    </source>
</evidence>
<name>A0A6V8NZ92_9ACTN</name>
<organism evidence="2 3">
    <name type="scientific">Candidatus Hakubella thermalkaliphila</name>
    <dbReference type="NCBI Taxonomy" id="2754717"/>
    <lineage>
        <taxon>Bacteria</taxon>
        <taxon>Bacillati</taxon>
        <taxon>Actinomycetota</taxon>
        <taxon>Actinomycetota incertae sedis</taxon>
        <taxon>Candidatus Hakubellales</taxon>
        <taxon>Candidatus Hakubellaceae</taxon>
        <taxon>Candidatus Hakubella</taxon>
    </lineage>
</organism>
<sequence>MNTAQMHFDRGNKFRNEGKDDRAI</sequence>
<dbReference type="Proteomes" id="UP000585609">
    <property type="component" value="Unassembled WGS sequence"/>
</dbReference>
<protein>
    <submittedName>
        <fullName evidence="2">Uncharacterized protein</fullName>
    </submittedName>
</protein>
<comment type="caution">
    <text evidence="2">The sequence shown here is derived from an EMBL/GenBank/DDBJ whole genome shotgun (WGS) entry which is preliminary data.</text>
</comment>
<feature type="non-terminal residue" evidence="2">
    <location>
        <position position="24"/>
    </location>
</feature>
<evidence type="ECO:0000313" key="3">
    <source>
        <dbReference type="Proteomes" id="UP000585609"/>
    </source>
</evidence>
<gene>
    <name evidence="2" type="ORF">HKBW3S09_02019</name>
</gene>
<accession>A0A6V8NZ92</accession>
<dbReference type="EMBL" id="BLRW01000654">
    <property type="protein sequence ID" value="GFP24551.1"/>
    <property type="molecule type" value="Genomic_DNA"/>
</dbReference>
<reference evidence="2 3" key="1">
    <citation type="journal article" date="2020" name="Front. Microbiol.">
        <title>Single-cell genomics of novel Actinobacteria with the Wood-Ljungdahl pathway discovered in a serpentinizing system.</title>
        <authorList>
            <person name="Merino N."/>
            <person name="Kawai M."/>
            <person name="Boyd E.S."/>
            <person name="Colman D.R."/>
            <person name="McGlynn S.E."/>
            <person name="Nealson K.H."/>
            <person name="Kurokawa K."/>
            <person name="Hongoh Y."/>
        </authorList>
    </citation>
    <scope>NUCLEOTIDE SEQUENCE [LARGE SCALE GENOMIC DNA]</scope>
    <source>
        <strain evidence="2 3">S09_30</strain>
    </source>
</reference>